<evidence type="ECO:0000256" key="2">
    <source>
        <dbReference type="ARBA" id="ARBA00006939"/>
    </source>
</evidence>
<evidence type="ECO:0000256" key="5">
    <source>
        <dbReference type="ARBA" id="ARBA00022989"/>
    </source>
</evidence>
<protein>
    <submittedName>
        <fullName evidence="10">Putative plasma membrane low affinity zinc ion protein</fullName>
    </submittedName>
</protein>
<keyword evidence="4 8" id="KW-0812">Transmembrane</keyword>
<dbReference type="GeneID" id="19321201"/>
<accession>R8BVJ3</accession>
<dbReference type="Proteomes" id="UP000014074">
    <property type="component" value="Unassembled WGS sequence"/>
</dbReference>
<feature type="transmembrane region" description="Helical" evidence="8">
    <location>
        <begin position="352"/>
        <end position="370"/>
    </location>
</feature>
<dbReference type="GO" id="GO:0005886">
    <property type="term" value="C:plasma membrane"/>
    <property type="evidence" value="ECO:0007669"/>
    <property type="project" value="TreeGrafter"/>
</dbReference>
<keyword evidence="5 8" id="KW-1133">Transmembrane helix</keyword>
<dbReference type="KEGG" id="tmn:UCRPA7_1085"/>
<dbReference type="GO" id="GO:0000007">
    <property type="term" value="F:low-affinity zinc ion transmembrane transporter activity"/>
    <property type="evidence" value="ECO:0007669"/>
    <property type="project" value="TreeGrafter"/>
</dbReference>
<comment type="subcellular location">
    <subcellularLocation>
        <location evidence="1 8">Membrane</location>
        <topology evidence="1 8">Multi-pass membrane protein</topology>
    </subcellularLocation>
</comment>
<dbReference type="EMBL" id="KB932834">
    <property type="protein sequence ID" value="EOO03396.1"/>
    <property type="molecule type" value="Genomic_DNA"/>
</dbReference>
<feature type="transmembrane region" description="Helical" evidence="8">
    <location>
        <begin position="279"/>
        <end position="299"/>
    </location>
</feature>
<organism evidence="10 11">
    <name type="scientific">Phaeoacremonium minimum (strain UCR-PA7)</name>
    <name type="common">Esca disease fungus</name>
    <name type="synonym">Togninia minima</name>
    <dbReference type="NCBI Taxonomy" id="1286976"/>
    <lineage>
        <taxon>Eukaryota</taxon>
        <taxon>Fungi</taxon>
        <taxon>Dikarya</taxon>
        <taxon>Ascomycota</taxon>
        <taxon>Pezizomycotina</taxon>
        <taxon>Sordariomycetes</taxon>
        <taxon>Sordariomycetidae</taxon>
        <taxon>Togniniales</taxon>
        <taxon>Togniniaceae</taxon>
        <taxon>Phaeoacremonium</taxon>
    </lineage>
</organism>
<evidence type="ECO:0000256" key="8">
    <source>
        <dbReference type="RuleBase" id="RU362088"/>
    </source>
</evidence>
<dbReference type="PANTHER" id="PTHR11040">
    <property type="entry name" value="ZINC/IRON TRANSPORTER"/>
    <property type="match status" value="1"/>
</dbReference>
<keyword evidence="6 8" id="KW-0406">Ion transport</keyword>
<dbReference type="NCBIfam" id="TIGR00820">
    <property type="entry name" value="zip"/>
    <property type="match status" value="1"/>
</dbReference>
<feature type="transmembrane region" description="Helical" evidence="8">
    <location>
        <begin position="319"/>
        <end position="340"/>
    </location>
</feature>
<name>R8BVJ3_PHAM7</name>
<evidence type="ECO:0000256" key="9">
    <source>
        <dbReference type="SAM" id="MobiDB-lite"/>
    </source>
</evidence>
<evidence type="ECO:0000256" key="4">
    <source>
        <dbReference type="ARBA" id="ARBA00022692"/>
    </source>
</evidence>
<comment type="similarity">
    <text evidence="2 8">Belongs to the ZIP transporter (TC 2.A.5) family.</text>
</comment>
<dbReference type="RefSeq" id="XP_007911871.1">
    <property type="nucleotide sequence ID" value="XM_007913680.1"/>
</dbReference>
<dbReference type="InterPro" id="IPR004698">
    <property type="entry name" value="Zn/Fe_permease_fun/pln"/>
</dbReference>
<dbReference type="Pfam" id="PF02535">
    <property type="entry name" value="Zip"/>
    <property type="match status" value="1"/>
</dbReference>
<feature type="transmembrane region" description="Helical" evidence="8">
    <location>
        <begin position="112"/>
        <end position="133"/>
    </location>
</feature>
<keyword evidence="3 8" id="KW-0813">Transport</keyword>
<feature type="transmembrane region" description="Helical" evidence="8">
    <location>
        <begin position="211"/>
        <end position="238"/>
    </location>
</feature>
<proteinExistence type="inferred from homology"/>
<feature type="region of interest" description="Disordered" evidence="9">
    <location>
        <begin position="161"/>
        <end position="183"/>
    </location>
</feature>
<reference evidence="11" key="1">
    <citation type="journal article" date="2013" name="Genome Announc.">
        <title>Draft genome sequence of the ascomycete Phaeoacremonium aleophilum strain UCR-PA7, a causal agent of the esca disease complex in grapevines.</title>
        <authorList>
            <person name="Blanco-Ulate B."/>
            <person name="Rolshausen P."/>
            <person name="Cantu D."/>
        </authorList>
    </citation>
    <scope>NUCLEOTIDE SEQUENCE [LARGE SCALE GENOMIC DNA]</scope>
    <source>
        <strain evidence="11">UCR-PA7</strain>
    </source>
</reference>
<comment type="caution">
    <text evidence="8">Lacks conserved residue(s) required for the propagation of feature annotation.</text>
</comment>
<dbReference type="eggNOG" id="KOG1558">
    <property type="taxonomic scope" value="Eukaryota"/>
</dbReference>
<dbReference type="InterPro" id="IPR003689">
    <property type="entry name" value="ZIP"/>
</dbReference>
<evidence type="ECO:0000313" key="10">
    <source>
        <dbReference type="EMBL" id="EOO03396.1"/>
    </source>
</evidence>
<keyword evidence="11" id="KW-1185">Reference proteome</keyword>
<evidence type="ECO:0000313" key="11">
    <source>
        <dbReference type="Proteomes" id="UP000014074"/>
    </source>
</evidence>
<feature type="transmembrane region" description="Helical" evidence="8">
    <location>
        <begin position="38"/>
        <end position="57"/>
    </location>
</feature>
<gene>
    <name evidence="10" type="ORF">UCRPA7_1085</name>
</gene>
<evidence type="ECO:0000256" key="1">
    <source>
        <dbReference type="ARBA" id="ARBA00004141"/>
    </source>
</evidence>
<evidence type="ECO:0000256" key="6">
    <source>
        <dbReference type="ARBA" id="ARBA00023065"/>
    </source>
</evidence>
<dbReference type="AlphaFoldDB" id="R8BVJ3"/>
<keyword evidence="7 8" id="KW-0472">Membrane</keyword>
<feature type="transmembrane region" description="Helical" evidence="8">
    <location>
        <begin position="69"/>
        <end position="92"/>
    </location>
</feature>
<dbReference type="OrthoDB" id="448280at2759"/>
<dbReference type="GO" id="GO:0071578">
    <property type="term" value="P:zinc ion import across plasma membrane"/>
    <property type="evidence" value="ECO:0007669"/>
    <property type="project" value="TreeGrafter"/>
</dbReference>
<evidence type="ECO:0000256" key="7">
    <source>
        <dbReference type="ARBA" id="ARBA00023136"/>
    </source>
</evidence>
<sequence length="373" mass="39567">MATTDAPVPTATADAGLGSVVVDCDSGNDYDGRMGLRISAVFVILIGSLLGTLLPIFLARSSRLRVPKLAFFIAKYFGSGVIVATAFIHLLAPANEALGSPCFPDDSAVTAYSWPEGICLMTIFVMFLIELVASRYDFNIQGVKAHDPAMDLIAGSKKEQDEEMTDRPIDSTASNAAAPAPAGGFTGDVSYPPGGEDHLGHKREHFDADSFAMQMTALFILEFGVIFHSIFIGLTLAVSGDEFTVLYIVLVFHQTFEGLGLGSRLAVALWPTGKGWMPYVLGCAYALSTPIAIAAGLGVRQSLQPGSLTTLTVNGVFDSISAGILVYTGLVELMAHEFMFNNEMRRSNIGMTLAAYAVMALGAGLMALLGKWA</sequence>
<dbReference type="HOGENOM" id="CLU_027089_0_2_1"/>
<dbReference type="PANTHER" id="PTHR11040:SF69">
    <property type="entry name" value="ZINC-REGULATED TRANSPORTER 2"/>
    <property type="match status" value="1"/>
</dbReference>
<evidence type="ECO:0000256" key="3">
    <source>
        <dbReference type="ARBA" id="ARBA00022448"/>
    </source>
</evidence>